<dbReference type="Proteomes" id="UP000199226">
    <property type="component" value="Unassembled WGS sequence"/>
</dbReference>
<reference evidence="4" key="1">
    <citation type="submission" date="2016-10" db="EMBL/GenBank/DDBJ databases">
        <authorList>
            <person name="Varghese N."/>
            <person name="Submissions S."/>
        </authorList>
    </citation>
    <scope>NUCLEOTIDE SEQUENCE [LARGE SCALE GENOMIC DNA]</scope>
    <source>
        <strain evidence="4">DSM 24536</strain>
    </source>
</reference>
<dbReference type="Gene3D" id="3.40.50.1110">
    <property type="entry name" value="SGNH hydrolase"/>
    <property type="match status" value="1"/>
</dbReference>
<evidence type="ECO:0000259" key="2">
    <source>
        <dbReference type="Pfam" id="PF03629"/>
    </source>
</evidence>
<dbReference type="GO" id="GO:0005975">
    <property type="term" value="P:carbohydrate metabolic process"/>
    <property type="evidence" value="ECO:0007669"/>
    <property type="project" value="TreeGrafter"/>
</dbReference>
<dbReference type="STRING" id="990371.SAMN05421813_11975"/>
<keyword evidence="1" id="KW-0378">Hydrolase</keyword>
<dbReference type="PANTHER" id="PTHR22901:SF0">
    <property type="entry name" value="SIALATE O-ACETYLESTERASE"/>
    <property type="match status" value="1"/>
</dbReference>
<keyword evidence="4" id="KW-1185">Reference proteome</keyword>
<dbReference type="AlphaFoldDB" id="A0A1G9V8U3"/>
<dbReference type="InterPro" id="IPR039329">
    <property type="entry name" value="SIAE"/>
</dbReference>
<feature type="domain" description="Sialate O-acetylesterase" evidence="2">
    <location>
        <begin position="105"/>
        <end position="340"/>
    </location>
</feature>
<protein>
    <submittedName>
        <fullName evidence="3">Sialate O-acetylesterase</fullName>
    </submittedName>
</protein>
<sequence>MKKQFLLVILACFIAISGTANVRLPNILGSHMVLQQKSTVKLWGWASPGEKISIKVGWDNTTYQTQATNDAKWITEIKTPEAGGSYSITLQGNNTIILEDVLIGEVWVCGGQSNMEWSGTQNLQESKDEAPNATNNKIRLFYVAKSTSAFPQENAEGKWVVCSPEEMIKFSAIGYFFGKNLNQKLNTPIGLINSNWGGTPAETWSPEYVINNDKIIKKGSEQLSASQGWPHKTALAYNAMIYPITNYSIAGAIWYQGESNVKTYYAYEKLFTGMIDAWRQQWNKNFPFYFVQIAPFSYGFKNVGALLRETQTKSAQHPNTGMVVVTDLVPDTTNIHPTLKIAVAKRLSDLALNETYGFTDIACQSPVYSNHNIEKDKIKIQFSNASNGLMVKGDKISSFEIAGEDKIFFPAQAKIEGNTVVVSNKNIKSPVAVRFAFNNTAILNLFNKEGLPVNLFRTDDWEMDTSAIKK</sequence>
<dbReference type="GO" id="GO:0001681">
    <property type="term" value="F:sialate O-acetylesterase activity"/>
    <property type="evidence" value="ECO:0007669"/>
    <property type="project" value="InterPro"/>
</dbReference>
<dbReference type="SUPFAM" id="SSF52266">
    <property type="entry name" value="SGNH hydrolase"/>
    <property type="match status" value="1"/>
</dbReference>
<dbReference type="OrthoDB" id="9816001at2"/>
<dbReference type="InterPro" id="IPR005181">
    <property type="entry name" value="SASA"/>
</dbReference>
<accession>A0A1G9V8U3</accession>
<dbReference type="RefSeq" id="WP_090705542.1">
    <property type="nucleotide sequence ID" value="NZ_FNHH01000019.1"/>
</dbReference>
<dbReference type="Pfam" id="PF03629">
    <property type="entry name" value="SASA"/>
    <property type="match status" value="1"/>
</dbReference>
<evidence type="ECO:0000256" key="1">
    <source>
        <dbReference type="ARBA" id="ARBA00022801"/>
    </source>
</evidence>
<organism evidence="3 4">
    <name type="scientific">Daejeonella rubra</name>
    <dbReference type="NCBI Taxonomy" id="990371"/>
    <lineage>
        <taxon>Bacteria</taxon>
        <taxon>Pseudomonadati</taxon>
        <taxon>Bacteroidota</taxon>
        <taxon>Sphingobacteriia</taxon>
        <taxon>Sphingobacteriales</taxon>
        <taxon>Sphingobacteriaceae</taxon>
        <taxon>Daejeonella</taxon>
    </lineage>
</organism>
<dbReference type="PANTHER" id="PTHR22901">
    <property type="entry name" value="SIALATE O-ACETYLESTERASE"/>
    <property type="match status" value="1"/>
</dbReference>
<dbReference type="InterPro" id="IPR036514">
    <property type="entry name" value="SGNH_hydro_sf"/>
</dbReference>
<dbReference type="EMBL" id="FNHH01000019">
    <property type="protein sequence ID" value="SDM68622.1"/>
    <property type="molecule type" value="Genomic_DNA"/>
</dbReference>
<proteinExistence type="predicted"/>
<name>A0A1G9V8U3_9SPHI</name>
<gene>
    <name evidence="3" type="ORF">SAMN05421813_11975</name>
</gene>
<evidence type="ECO:0000313" key="4">
    <source>
        <dbReference type="Proteomes" id="UP000199226"/>
    </source>
</evidence>
<evidence type="ECO:0000313" key="3">
    <source>
        <dbReference type="EMBL" id="SDM68622.1"/>
    </source>
</evidence>